<evidence type="ECO:0000256" key="7">
    <source>
        <dbReference type="ARBA" id="ARBA00048478"/>
    </source>
</evidence>
<dbReference type="GO" id="GO:0036431">
    <property type="term" value="F:dCMP kinase activity"/>
    <property type="evidence" value="ECO:0007669"/>
    <property type="project" value="InterPro"/>
</dbReference>
<evidence type="ECO:0000256" key="4">
    <source>
        <dbReference type="ARBA" id="ARBA00022777"/>
    </source>
</evidence>
<comment type="caution">
    <text evidence="10">The sequence shown here is derived from an EMBL/GenBank/DDBJ whole genome shotgun (WGS) entry which is preliminary data.</text>
</comment>
<comment type="similarity">
    <text evidence="1 8">Belongs to the cytidylate kinase family. Type 1 subfamily.</text>
</comment>
<dbReference type="STRING" id="320771.Cflav_PD1955"/>
<evidence type="ECO:0000313" key="11">
    <source>
        <dbReference type="Proteomes" id="UP000003688"/>
    </source>
</evidence>
<dbReference type="AlphaFoldDB" id="B9XMY6"/>
<feature type="domain" description="Cytidylate kinase" evidence="9">
    <location>
        <begin position="19"/>
        <end position="221"/>
    </location>
</feature>
<dbReference type="NCBIfam" id="TIGR00017">
    <property type="entry name" value="cmk"/>
    <property type="match status" value="1"/>
</dbReference>
<evidence type="ECO:0000256" key="3">
    <source>
        <dbReference type="ARBA" id="ARBA00022741"/>
    </source>
</evidence>
<evidence type="ECO:0000256" key="2">
    <source>
        <dbReference type="ARBA" id="ARBA00022679"/>
    </source>
</evidence>
<dbReference type="Proteomes" id="UP000003688">
    <property type="component" value="Unassembled WGS sequence"/>
</dbReference>
<keyword evidence="8" id="KW-0963">Cytoplasm</keyword>
<keyword evidence="5 8" id="KW-0067">ATP-binding</keyword>
<dbReference type="GO" id="GO:0006220">
    <property type="term" value="P:pyrimidine nucleotide metabolic process"/>
    <property type="evidence" value="ECO:0007669"/>
    <property type="project" value="UniProtKB-UniRule"/>
</dbReference>
<dbReference type="Pfam" id="PF02224">
    <property type="entry name" value="Cytidylate_kin"/>
    <property type="match status" value="1"/>
</dbReference>
<comment type="catalytic activity">
    <reaction evidence="7 8">
        <text>CMP + ATP = CDP + ADP</text>
        <dbReference type="Rhea" id="RHEA:11600"/>
        <dbReference type="ChEBI" id="CHEBI:30616"/>
        <dbReference type="ChEBI" id="CHEBI:58069"/>
        <dbReference type="ChEBI" id="CHEBI:60377"/>
        <dbReference type="ChEBI" id="CHEBI:456216"/>
        <dbReference type="EC" id="2.7.4.25"/>
    </reaction>
</comment>
<keyword evidence="4 8" id="KW-0418">Kinase</keyword>
<dbReference type="GO" id="GO:0005524">
    <property type="term" value="F:ATP binding"/>
    <property type="evidence" value="ECO:0007669"/>
    <property type="project" value="UniProtKB-UniRule"/>
</dbReference>
<gene>
    <name evidence="8" type="primary">cmk</name>
    <name evidence="10" type="ORF">Cflav_PD1955</name>
</gene>
<dbReference type="HAMAP" id="MF_00238">
    <property type="entry name" value="Cytidyl_kinase_type1"/>
    <property type="match status" value="1"/>
</dbReference>
<evidence type="ECO:0000313" key="10">
    <source>
        <dbReference type="EMBL" id="EEF58782.1"/>
    </source>
</evidence>
<accession>B9XMY6</accession>
<dbReference type="OrthoDB" id="9807434at2"/>
<protein>
    <recommendedName>
        <fullName evidence="8">Cytidylate kinase</fullName>
        <shortName evidence="8">CK</shortName>
        <ecNumber evidence="8">2.7.4.25</ecNumber>
    </recommendedName>
    <alternativeName>
        <fullName evidence="8">Cytidine monophosphate kinase</fullName>
        <shortName evidence="8">CMP kinase</shortName>
    </alternativeName>
</protein>
<dbReference type="EMBL" id="ABOX02000037">
    <property type="protein sequence ID" value="EEF58782.1"/>
    <property type="molecule type" value="Genomic_DNA"/>
</dbReference>
<dbReference type="SUPFAM" id="SSF52540">
    <property type="entry name" value="P-loop containing nucleoside triphosphate hydrolases"/>
    <property type="match status" value="1"/>
</dbReference>
<comment type="subcellular location">
    <subcellularLocation>
        <location evidence="8">Cytoplasm</location>
    </subcellularLocation>
</comment>
<keyword evidence="2 8" id="KW-0808">Transferase</keyword>
<name>B9XMY6_PEDPL</name>
<evidence type="ECO:0000259" key="9">
    <source>
        <dbReference type="Pfam" id="PF02224"/>
    </source>
</evidence>
<dbReference type="GO" id="GO:0036430">
    <property type="term" value="F:CMP kinase activity"/>
    <property type="evidence" value="ECO:0007669"/>
    <property type="project" value="RHEA"/>
</dbReference>
<dbReference type="InterPro" id="IPR003136">
    <property type="entry name" value="Cytidylate_kin"/>
</dbReference>
<organism evidence="10 11">
    <name type="scientific">Pedosphaera parvula (strain Ellin514)</name>
    <dbReference type="NCBI Taxonomy" id="320771"/>
    <lineage>
        <taxon>Bacteria</taxon>
        <taxon>Pseudomonadati</taxon>
        <taxon>Verrucomicrobiota</taxon>
        <taxon>Pedosphaerae</taxon>
        <taxon>Pedosphaerales</taxon>
        <taxon>Pedosphaeraceae</taxon>
        <taxon>Pedosphaera</taxon>
    </lineage>
</organism>
<dbReference type="InterPro" id="IPR011994">
    <property type="entry name" value="Cytidylate_kinase_dom"/>
</dbReference>
<evidence type="ECO:0000256" key="1">
    <source>
        <dbReference type="ARBA" id="ARBA00009427"/>
    </source>
</evidence>
<proteinExistence type="inferred from homology"/>
<dbReference type="EC" id="2.7.4.25" evidence="8"/>
<keyword evidence="3 8" id="KW-0547">Nucleotide-binding</keyword>
<feature type="binding site" evidence="8">
    <location>
        <begin position="23"/>
        <end position="31"/>
    </location>
    <ligand>
        <name>ATP</name>
        <dbReference type="ChEBI" id="CHEBI:30616"/>
    </ligand>
</feature>
<keyword evidence="11" id="KW-1185">Reference proteome</keyword>
<evidence type="ECO:0000256" key="8">
    <source>
        <dbReference type="HAMAP-Rule" id="MF_00238"/>
    </source>
</evidence>
<comment type="catalytic activity">
    <reaction evidence="6 8">
        <text>dCMP + ATP = dCDP + ADP</text>
        <dbReference type="Rhea" id="RHEA:25094"/>
        <dbReference type="ChEBI" id="CHEBI:30616"/>
        <dbReference type="ChEBI" id="CHEBI:57566"/>
        <dbReference type="ChEBI" id="CHEBI:58593"/>
        <dbReference type="ChEBI" id="CHEBI:456216"/>
        <dbReference type="EC" id="2.7.4.25"/>
    </reaction>
</comment>
<dbReference type="CDD" id="cd02020">
    <property type="entry name" value="CMPK"/>
    <property type="match status" value="1"/>
</dbReference>
<reference evidence="10 11" key="1">
    <citation type="journal article" date="2011" name="J. Bacteriol.">
        <title>Genome sequence of 'Pedosphaera parvula' Ellin514, an aerobic Verrucomicrobial isolate from pasture soil.</title>
        <authorList>
            <person name="Kant R."/>
            <person name="van Passel M.W."/>
            <person name="Sangwan P."/>
            <person name="Palva A."/>
            <person name="Lucas S."/>
            <person name="Copeland A."/>
            <person name="Lapidus A."/>
            <person name="Glavina Del Rio T."/>
            <person name="Dalin E."/>
            <person name="Tice H."/>
            <person name="Bruce D."/>
            <person name="Goodwin L."/>
            <person name="Pitluck S."/>
            <person name="Chertkov O."/>
            <person name="Larimer F.W."/>
            <person name="Land M.L."/>
            <person name="Hauser L."/>
            <person name="Brettin T.S."/>
            <person name="Detter J.C."/>
            <person name="Han S."/>
            <person name="de Vos W.M."/>
            <person name="Janssen P.H."/>
            <person name="Smidt H."/>
        </authorList>
    </citation>
    <scope>NUCLEOTIDE SEQUENCE [LARGE SCALE GENOMIC DNA]</scope>
    <source>
        <strain evidence="10 11">Ellin514</strain>
    </source>
</reference>
<dbReference type="InterPro" id="IPR027417">
    <property type="entry name" value="P-loop_NTPase"/>
</dbReference>
<evidence type="ECO:0000256" key="6">
    <source>
        <dbReference type="ARBA" id="ARBA00047615"/>
    </source>
</evidence>
<dbReference type="Gene3D" id="3.40.50.300">
    <property type="entry name" value="P-loop containing nucleotide triphosphate hydrolases"/>
    <property type="match status" value="1"/>
</dbReference>
<sequence>MQTKLINLESGKVNSSIVIAIDGTSASGKSTNAKMVAKALGYIYVDTGAMYRTFGWHCLKNKVNLDDEKAIASACKKWKTSLERVDNHVHLLVDGYYPAREIRTAEVSSATSLIAAVPKVREWMKKKQRECIQFGNLVMEGRDIGTNVFPETDFKFYLDACLNERSKRRLAEGVQENLAARDQRDSQRAAAPLMVALGAKVINNSGMTAEETSKLIIEEIQRRLAHSK</sequence>
<dbReference type="GO" id="GO:0005737">
    <property type="term" value="C:cytoplasm"/>
    <property type="evidence" value="ECO:0007669"/>
    <property type="project" value="UniProtKB-SubCell"/>
</dbReference>
<evidence type="ECO:0000256" key="5">
    <source>
        <dbReference type="ARBA" id="ARBA00022840"/>
    </source>
</evidence>